<dbReference type="eggNOG" id="KOG1695">
    <property type="taxonomic scope" value="Eukaryota"/>
</dbReference>
<evidence type="ECO:0000259" key="2">
    <source>
        <dbReference type="PROSITE" id="PS50405"/>
    </source>
</evidence>
<dbReference type="PROSITE" id="PS50404">
    <property type="entry name" value="GST_NTER"/>
    <property type="match status" value="1"/>
</dbReference>
<dbReference type="InterPro" id="IPR010987">
    <property type="entry name" value="Glutathione-S-Trfase_C-like"/>
</dbReference>
<evidence type="ECO:0000313" key="4">
    <source>
        <dbReference type="Proteomes" id="UP000019132"/>
    </source>
</evidence>
<dbReference type="Pfam" id="PF02798">
    <property type="entry name" value="GST_N"/>
    <property type="match status" value="1"/>
</dbReference>
<dbReference type="InterPro" id="IPR040079">
    <property type="entry name" value="Glutathione_S-Trfase"/>
</dbReference>
<dbReference type="HOGENOM" id="CLU_039475_1_2_1"/>
<dbReference type="EMBL" id="GL376633">
    <property type="status" value="NOT_ANNOTATED_CDS"/>
    <property type="molecule type" value="Genomic_DNA"/>
</dbReference>
<dbReference type="PANTHER" id="PTHR11571">
    <property type="entry name" value="GLUTATHIONE S-TRANSFERASE"/>
    <property type="match status" value="1"/>
</dbReference>
<dbReference type="OMA" id="KKSCVFG"/>
<reference evidence="4" key="2">
    <citation type="submission" date="2010-04" db="EMBL/GenBank/DDBJ databases">
        <authorList>
            <person name="Buell R."/>
            <person name="Hamilton J."/>
            <person name="Hostetler J."/>
        </authorList>
    </citation>
    <scope>NUCLEOTIDE SEQUENCE [LARGE SCALE GENOMIC DNA]</scope>
    <source>
        <strain evidence="4">DAOM:BR144</strain>
    </source>
</reference>
<dbReference type="InterPro" id="IPR004046">
    <property type="entry name" value="GST_C"/>
</dbReference>
<dbReference type="CDD" id="cd03039">
    <property type="entry name" value="GST_N_Sigma_like"/>
    <property type="match status" value="1"/>
</dbReference>
<evidence type="ECO:0000313" key="3">
    <source>
        <dbReference type="EnsemblProtists" id="PYU1_T005306"/>
    </source>
</evidence>
<feature type="domain" description="GST C-terminal" evidence="2">
    <location>
        <begin position="81"/>
        <end position="200"/>
    </location>
</feature>
<dbReference type="InterPro" id="IPR004045">
    <property type="entry name" value="Glutathione_S-Trfase_N"/>
</dbReference>
<dbReference type="VEuPathDB" id="FungiDB:PYU1_G005295"/>
<reference evidence="3" key="3">
    <citation type="submission" date="2015-02" db="UniProtKB">
        <authorList>
            <consortium name="EnsemblProtists"/>
        </authorList>
    </citation>
    <scope>IDENTIFICATION</scope>
    <source>
        <strain evidence="3">DAOM BR144</strain>
    </source>
</reference>
<dbReference type="SUPFAM" id="SSF47616">
    <property type="entry name" value="GST C-terminal domain-like"/>
    <property type="match status" value="1"/>
</dbReference>
<dbReference type="SFLD" id="SFLDG01205">
    <property type="entry name" value="AMPS.1"/>
    <property type="match status" value="1"/>
</dbReference>
<dbReference type="CDD" id="cd03192">
    <property type="entry name" value="GST_C_Sigma_like"/>
    <property type="match status" value="1"/>
</dbReference>
<dbReference type="Gene3D" id="1.20.1050.10">
    <property type="match status" value="1"/>
</dbReference>
<dbReference type="Pfam" id="PF14497">
    <property type="entry name" value="GST_C_3"/>
    <property type="match status" value="1"/>
</dbReference>
<dbReference type="Gene3D" id="3.40.30.10">
    <property type="entry name" value="Glutaredoxin"/>
    <property type="match status" value="1"/>
</dbReference>
<protein>
    <recommendedName>
        <fullName evidence="5">Glutathione S-transferase</fullName>
    </recommendedName>
</protein>
<evidence type="ECO:0000259" key="1">
    <source>
        <dbReference type="PROSITE" id="PS50404"/>
    </source>
</evidence>
<feature type="domain" description="GST N-terminal" evidence="1">
    <location>
        <begin position="4"/>
        <end position="79"/>
    </location>
</feature>
<dbReference type="InterPro" id="IPR050213">
    <property type="entry name" value="GST_superfamily"/>
</dbReference>
<dbReference type="STRING" id="431595.K3WK14"/>
<name>K3WK14_GLOUD</name>
<dbReference type="GO" id="GO:0004364">
    <property type="term" value="F:glutathione transferase activity"/>
    <property type="evidence" value="ECO:0007669"/>
    <property type="project" value="TreeGrafter"/>
</dbReference>
<dbReference type="FunFam" id="1.20.1050.10:FF:000030">
    <property type="entry name" value="Glutathione S-transferase S1"/>
    <property type="match status" value="1"/>
</dbReference>
<organism evidence="3 4">
    <name type="scientific">Globisporangium ultimum (strain ATCC 200006 / CBS 805.95 / DAOM BR144)</name>
    <name type="common">Pythium ultimum</name>
    <dbReference type="NCBI Taxonomy" id="431595"/>
    <lineage>
        <taxon>Eukaryota</taxon>
        <taxon>Sar</taxon>
        <taxon>Stramenopiles</taxon>
        <taxon>Oomycota</taxon>
        <taxon>Peronosporomycetes</taxon>
        <taxon>Pythiales</taxon>
        <taxon>Pythiaceae</taxon>
        <taxon>Globisporangium</taxon>
    </lineage>
</organism>
<evidence type="ECO:0008006" key="5">
    <source>
        <dbReference type="Google" id="ProtNLM"/>
    </source>
</evidence>
<dbReference type="SFLD" id="SFLDS00019">
    <property type="entry name" value="Glutathione_Transferase_(cytos"/>
    <property type="match status" value="1"/>
</dbReference>
<dbReference type="PROSITE" id="PS50405">
    <property type="entry name" value="GST_CTER"/>
    <property type="match status" value="1"/>
</dbReference>
<dbReference type="SUPFAM" id="SSF52833">
    <property type="entry name" value="Thioredoxin-like"/>
    <property type="match status" value="1"/>
</dbReference>
<dbReference type="SFLD" id="SFLDG00363">
    <property type="entry name" value="AMPS_(cytGST):_Alpha-__Mu-__Pi"/>
    <property type="match status" value="1"/>
</dbReference>
<dbReference type="InParanoid" id="K3WK14"/>
<keyword evidence="4" id="KW-1185">Reference proteome</keyword>
<dbReference type="GO" id="GO:0006749">
    <property type="term" value="P:glutathione metabolic process"/>
    <property type="evidence" value="ECO:0007669"/>
    <property type="project" value="TreeGrafter"/>
</dbReference>
<reference evidence="4" key="1">
    <citation type="journal article" date="2010" name="Genome Biol.">
        <title>Genome sequence of the necrotrophic plant pathogen Pythium ultimum reveals original pathogenicity mechanisms and effector repertoire.</title>
        <authorList>
            <person name="Levesque C.A."/>
            <person name="Brouwer H."/>
            <person name="Cano L."/>
            <person name="Hamilton J.P."/>
            <person name="Holt C."/>
            <person name="Huitema E."/>
            <person name="Raffaele S."/>
            <person name="Robideau G.P."/>
            <person name="Thines M."/>
            <person name="Win J."/>
            <person name="Zerillo M.M."/>
            <person name="Beakes G.W."/>
            <person name="Boore J.L."/>
            <person name="Busam D."/>
            <person name="Dumas B."/>
            <person name="Ferriera S."/>
            <person name="Fuerstenberg S.I."/>
            <person name="Gachon C.M."/>
            <person name="Gaulin E."/>
            <person name="Govers F."/>
            <person name="Grenville-Briggs L."/>
            <person name="Horner N."/>
            <person name="Hostetler J."/>
            <person name="Jiang R.H."/>
            <person name="Johnson J."/>
            <person name="Krajaejun T."/>
            <person name="Lin H."/>
            <person name="Meijer H.J."/>
            <person name="Moore B."/>
            <person name="Morris P."/>
            <person name="Phuntmart V."/>
            <person name="Puiu D."/>
            <person name="Shetty J."/>
            <person name="Stajich J.E."/>
            <person name="Tripathy S."/>
            <person name="Wawra S."/>
            <person name="van West P."/>
            <person name="Whitty B.R."/>
            <person name="Coutinho P.M."/>
            <person name="Henrissat B."/>
            <person name="Martin F."/>
            <person name="Thomas P.D."/>
            <person name="Tyler B.M."/>
            <person name="De Vries R.P."/>
            <person name="Kamoun S."/>
            <person name="Yandell M."/>
            <person name="Tisserat N."/>
            <person name="Buell C.R."/>
        </authorList>
    </citation>
    <scope>NUCLEOTIDE SEQUENCE</scope>
    <source>
        <strain evidence="4">DAOM:BR144</strain>
    </source>
</reference>
<dbReference type="Proteomes" id="UP000019132">
    <property type="component" value="Unassembled WGS sequence"/>
</dbReference>
<dbReference type="EnsemblProtists" id="PYU1_T005306">
    <property type="protein sequence ID" value="PYU1_T005306"/>
    <property type="gene ID" value="PYU1_G005295"/>
</dbReference>
<dbReference type="AlphaFoldDB" id="K3WK14"/>
<sequence>MSAPQLKFSYFNIAGRGELSRLIFTYANVAFTDDRVVNFPELKPKCPFGQLPLLEVDGTMYSQSMAIARYAARVGGLYPENPVDALRVDMISETLSEILTAYIGAFFHEKNATLKVEKFKKLVEETAPKAFGVLETMVQGKFFLGDKASYADVQLLDVVLNGLNTVPEQTFNLAAFPKLEAIVAAVKTNEYVAAYLAAKH</sequence>
<accession>K3WK14</accession>
<dbReference type="InterPro" id="IPR036282">
    <property type="entry name" value="Glutathione-S-Trfase_C_sf"/>
</dbReference>
<dbReference type="PANTHER" id="PTHR11571:SF150">
    <property type="entry name" value="GLUTATHIONE S-TRANSFERASE"/>
    <property type="match status" value="1"/>
</dbReference>
<proteinExistence type="predicted"/>
<dbReference type="InterPro" id="IPR036249">
    <property type="entry name" value="Thioredoxin-like_sf"/>
</dbReference>